<comment type="caution">
    <text evidence="3">The sequence shown here is derived from an EMBL/GenBank/DDBJ whole genome shotgun (WGS) entry which is preliminary data.</text>
</comment>
<evidence type="ECO:0000259" key="2">
    <source>
        <dbReference type="Pfam" id="PF01609"/>
    </source>
</evidence>
<name>A0A495VHX3_9GAMM</name>
<feature type="compositionally biased region" description="Polar residues" evidence="1">
    <location>
        <begin position="181"/>
        <end position="194"/>
    </location>
</feature>
<evidence type="ECO:0000313" key="4">
    <source>
        <dbReference type="Proteomes" id="UP000274556"/>
    </source>
</evidence>
<gene>
    <name evidence="3" type="ORF">BDD21_5046</name>
</gene>
<protein>
    <submittedName>
        <fullName evidence="3">DDE family transposase</fullName>
    </submittedName>
</protein>
<reference evidence="3 4" key="1">
    <citation type="submission" date="2018-10" db="EMBL/GenBank/DDBJ databases">
        <title>Genomic Encyclopedia of Archaeal and Bacterial Type Strains, Phase II (KMG-II): from individual species to whole genera.</title>
        <authorList>
            <person name="Goeker M."/>
        </authorList>
    </citation>
    <scope>NUCLEOTIDE SEQUENCE [LARGE SCALE GENOMIC DNA]</scope>
    <source>
        <strain evidence="3 4">DSM 235</strain>
    </source>
</reference>
<feature type="region of interest" description="Disordered" evidence="1">
    <location>
        <begin position="181"/>
        <end position="205"/>
    </location>
</feature>
<evidence type="ECO:0000256" key="1">
    <source>
        <dbReference type="SAM" id="MobiDB-lite"/>
    </source>
</evidence>
<feature type="domain" description="Transposase IS4-like" evidence="2">
    <location>
        <begin position="209"/>
        <end position="465"/>
    </location>
</feature>
<dbReference type="Proteomes" id="UP000274556">
    <property type="component" value="Unassembled WGS sequence"/>
</dbReference>
<dbReference type="GO" id="GO:0004803">
    <property type="term" value="F:transposase activity"/>
    <property type="evidence" value="ECO:0007669"/>
    <property type="project" value="InterPro"/>
</dbReference>
<evidence type="ECO:0000313" key="3">
    <source>
        <dbReference type="EMBL" id="RKT47458.1"/>
    </source>
</evidence>
<sequence>MATIEPSLFDWRDVEARSDLDRFCLARDHLPDARLLQYLEVMRGSGRDDYPVAAMWNALIAGVVFQHPSVEALLRELARNPALLKACGFAVLPIQRKPVTRLVRDAASGRLQAVREAPADPRAAVPTSWSFSRFLANVIELEETLGMVTEMIGILREQLMAALPDFGCHLGYDGKAIESHSTGRASRATGTTSDPDADWGKHESSGIDARTGKAWNKVKSWFGYGLHLIADTRYEIPVAMHLTPASHAEQPELRAMIKELFAETPALAQRCGDFSADRGLDSAETKALLWDDYAIRPLIDTRELWREEKQHPDYDPSKPITRPLFPERADTIVHTEKGSVHCVCPHTGVQRDLAFQGFEADRNALKYRCPAAAYGLDCQGRDACHQAGGVSPGDYGRIVRISLDDHDRRIFVPTPHGSPSWQRGYNRRSALERINNRIDNSFGFERHFIRGRAKMTTRVGLALAVMMAMALGHVRQGRLEQMRSLVQPIPATG</sequence>
<keyword evidence="4" id="KW-1185">Reference proteome</keyword>
<dbReference type="InterPro" id="IPR002559">
    <property type="entry name" value="Transposase_11"/>
</dbReference>
<dbReference type="GO" id="GO:0006313">
    <property type="term" value="P:DNA transposition"/>
    <property type="evidence" value="ECO:0007669"/>
    <property type="project" value="InterPro"/>
</dbReference>
<dbReference type="OrthoDB" id="5751230at2"/>
<dbReference type="RefSeq" id="WP_120799423.1">
    <property type="nucleotide sequence ID" value="NZ_RBXL01000001.1"/>
</dbReference>
<dbReference type="GO" id="GO:0003677">
    <property type="term" value="F:DNA binding"/>
    <property type="evidence" value="ECO:0007669"/>
    <property type="project" value="InterPro"/>
</dbReference>
<organism evidence="3 4">
    <name type="scientific">Thiocapsa rosea</name>
    <dbReference type="NCBI Taxonomy" id="69360"/>
    <lineage>
        <taxon>Bacteria</taxon>
        <taxon>Pseudomonadati</taxon>
        <taxon>Pseudomonadota</taxon>
        <taxon>Gammaproteobacteria</taxon>
        <taxon>Chromatiales</taxon>
        <taxon>Chromatiaceae</taxon>
        <taxon>Thiocapsa</taxon>
    </lineage>
</organism>
<dbReference type="Pfam" id="PF01609">
    <property type="entry name" value="DDE_Tnp_1"/>
    <property type="match status" value="1"/>
</dbReference>
<accession>A0A495VHX3</accession>
<dbReference type="EMBL" id="RBXL01000001">
    <property type="protein sequence ID" value="RKT47458.1"/>
    <property type="molecule type" value="Genomic_DNA"/>
</dbReference>
<dbReference type="AlphaFoldDB" id="A0A495VHX3"/>
<proteinExistence type="predicted"/>